<dbReference type="GO" id="GO:0004252">
    <property type="term" value="F:serine-type endopeptidase activity"/>
    <property type="evidence" value="ECO:0007669"/>
    <property type="project" value="UniProtKB-UniRule"/>
</dbReference>
<feature type="signal peptide" evidence="8">
    <location>
        <begin position="1"/>
        <end position="21"/>
    </location>
</feature>
<dbReference type="EMBL" id="LNIX01000009">
    <property type="protein sequence ID" value="OXA50302.1"/>
    <property type="molecule type" value="Genomic_DNA"/>
</dbReference>
<dbReference type="PROSITE" id="PS00708">
    <property type="entry name" value="PRO_ENDOPEP_SER"/>
    <property type="match status" value="1"/>
</dbReference>
<dbReference type="InterPro" id="IPR002470">
    <property type="entry name" value="Peptidase_S9A"/>
</dbReference>
<evidence type="ECO:0000259" key="10">
    <source>
        <dbReference type="Pfam" id="PF02897"/>
    </source>
</evidence>
<dbReference type="AlphaFoldDB" id="A0A226DXW1"/>
<gene>
    <name evidence="11" type="ORF">Fcan01_15058</name>
</gene>
<comment type="catalytic activity">
    <reaction evidence="1">
        <text>Hydrolysis of Pro-|-Xaa &gt;&gt; Ala-|-Xaa in oligopeptides.</text>
        <dbReference type="EC" id="3.4.21.26"/>
    </reaction>
</comment>
<dbReference type="Proteomes" id="UP000198287">
    <property type="component" value="Unassembled WGS sequence"/>
</dbReference>
<sequence>MVAKLICIFVAVLVSCGESGGFKYPKVRRNESVIDDYFGTKVADPYRWLEDLNAVETKQFVKDQNAVTHAYIDTAPARSQIRETLTKLWTYPKEGLPKKRGNNYFLNKNSGIQNQWILYKGKTVESLYKDEAEIFLNPNDFSTDGTVALKKVSYSKNGELLVYALSTSGSDWTKIHIKNISTGKDFEEVLHFIKFPSISWTHDHLGFFYTRYPKPKEEDKLIKATNDSKIYYHRVGTSQDNDTLMVQFPDKPDWSLSMELSDEGEYMLVSIYKVINEETLFYTKLTDAIKAGLKKELVLIPLTTTPASYSFIANDANIFYFITNAGAPNYRFVGMDINLPGIAHWSTLIPEHEKDVLSWAVAIANDKLLVSYNRDVKSTLELRNLRNGTLILEYSLEAGSIQSTEGRREDRTFYFSLATFSNPGVSYRLIFGEDGSIPRNLEVYRRTAFKGLDTSKFETNQVFYTSKDGTSVPMFIVKRKDLVLDGTAPALMYGYGGFQSSMEPFFSVAFLSFVSMFDGILAFPNIRGGGEYGTKWWDDGRLFKKQNVFDDFSYAAEYLIKANYTSTPKLAIQGGSNGGLLVAACANQRPDLYGAVVAEVGQVPNNYTNFLKYVCHHKKLCLCSVMDMLRFQHFTVGSFWCGEYGCSEDKDHFHNLIKYSPLHNIKANTTYPAVLVQTADTDDRVVPSHSFKYTSQLQHVVGNFKAQTQPLMIRVEEKAGHGSGKPTWKQIEEYVDAYSFLQLVLNIKFVEL</sequence>
<evidence type="ECO:0000256" key="7">
    <source>
        <dbReference type="RuleBase" id="RU368024"/>
    </source>
</evidence>
<keyword evidence="12" id="KW-1185">Reference proteome</keyword>
<keyword evidence="5 7" id="KW-0378">Hydrolase</keyword>
<dbReference type="SUPFAM" id="SSF53474">
    <property type="entry name" value="alpha/beta-Hydrolases"/>
    <property type="match status" value="1"/>
</dbReference>
<protein>
    <recommendedName>
        <fullName evidence="3 7">Prolyl endopeptidase</fullName>
        <ecNumber evidence="7">3.4.21.-</ecNumber>
    </recommendedName>
</protein>
<keyword evidence="6 7" id="KW-0720">Serine protease</keyword>
<keyword evidence="4 7" id="KW-0645">Protease</keyword>
<dbReference type="PANTHER" id="PTHR42881">
    <property type="entry name" value="PROLYL ENDOPEPTIDASE"/>
    <property type="match status" value="1"/>
</dbReference>
<dbReference type="OMA" id="LDPWFSH"/>
<dbReference type="GO" id="GO:0070012">
    <property type="term" value="F:oligopeptidase activity"/>
    <property type="evidence" value="ECO:0007669"/>
    <property type="project" value="TreeGrafter"/>
</dbReference>
<dbReference type="FunFam" id="2.130.10.120:FF:000001">
    <property type="entry name" value="Prolyl endopeptidase"/>
    <property type="match status" value="1"/>
</dbReference>
<proteinExistence type="inferred from homology"/>
<dbReference type="Pfam" id="PF02897">
    <property type="entry name" value="Peptidase_S9_N"/>
    <property type="match status" value="1"/>
</dbReference>
<dbReference type="GO" id="GO:0006508">
    <property type="term" value="P:proteolysis"/>
    <property type="evidence" value="ECO:0007669"/>
    <property type="project" value="UniProtKB-KW"/>
</dbReference>
<dbReference type="Gene3D" id="2.130.10.120">
    <property type="entry name" value="Prolyl oligopeptidase, N-terminal domain"/>
    <property type="match status" value="1"/>
</dbReference>
<comment type="similarity">
    <text evidence="2 7">Belongs to the peptidase S9A family.</text>
</comment>
<dbReference type="Gene3D" id="3.40.50.1820">
    <property type="entry name" value="alpha/beta hydrolase"/>
    <property type="match status" value="1"/>
</dbReference>
<organism evidence="11 12">
    <name type="scientific">Folsomia candida</name>
    <name type="common">Springtail</name>
    <dbReference type="NCBI Taxonomy" id="158441"/>
    <lineage>
        <taxon>Eukaryota</taxon>
        <taxon>Metazoa</taxon>
        <taxon>Ecdysozoa</taxon>
        <taxon>Arthropoda</taxon>
        <taxon>Hexapoda</taxon>
        <taxon>Collembola</taxon>
        <taxon>Entomobryomorpha</taxon>
        <taxon>Isotomoidea</taxon>
        <taxon>Isotomidae</taxon>
        <taxon>Proisotominae</taxon>
        <taxon>Folsomia</taxon>
    </lineage>
</organism>
<evidence type="ECO:0000313" key="11">
    <source>
        <dbReference type="EMBL" id="OXA50302.1"/>
    </source>
</evidence>
<comment type="caution">
    <text evidence="11">The sequence shown here is derived from an EMBL/GenBank/DDBJ whole genome shotgun (WGS) entry which is preliminary data.</text>
</comment>
<evidence type="ECO:0000256" key="5">
    <source>
        <dbReference type="ARBA" id="ARBA00022801"/>
    </source>
</evidence>
<dbReference type="InterPro" id="IPR051167">
    <property type="entry name" value="Prolyl_oligopep/macrocyclase"/>
</dbReference>
<reference evidence="11 12" key="1">
    <citation type="submission" date="2015-12" db="EMBL/GenBank/DDBJ databases">
        <title>The genome of Folsomia candida.</title>
        <authorList>
            <person name="Faddeeva A."/>
            <person name="Derks M.F."/>
            <person name="Anvar Y."/>
            <person name="Smit S."/>
            <person name="Van Straalen N."/>
            <person name="Roelofs D."/>
        </authorList>
    </citation>
    <scope>NUCLEOTIDE SEQUENCE [LARGE SCALE GENOMIC DNA]</scope>
    <source>
        <strain evidence="11 12">VU population</strain>
        <tissue evidence="11">Whole body</tissue>
    </source>
</reference>
<evidence type="ECO:0000256" key="8">
    <source>
        <dbReference type="SAM" id="SignalP"/>
    </source>
</evidence>
<keyword evidence="8" id="KW-0732">Signal</keyword>
<evidence type="ECO:0000256" key="6">
    <source>
        <dbReference type="ARBA" id="ARBA00022825"/>
    </source>
</evidence>
<feature type="domain" description="Peptidase S9A N-terminal" evidence="10">
    <location>
        <begin position="25"/>
        <end position="429"/>
    </location>
</feature>
<accession>A0A226DXW1</accession>
<dbReference type="InterPro" id="IPR029058">
    <property type="entry name" value="AB_hydrolase_fold"/>
</dbReference>
<dbReference type="InterPro" id="IPR002471">
    <property type="entry name" value="Pept_S9_AS"/>
</dbReference>
<dbReference type="GO" id="GO:0005829">
    <property type="term" value="C:cytosol"/>
    <property type="evidence" value="ECO:0007669"/>
    <property type="project" value="TreeGrafter"/>
</dbReference>
<evidence type="ECO:0000256" key="4">
    <source>
        <dbReference type="ARBA" id="ARBA00022670"/>
    </source>
</evidence>
<dbReference type="PROSITE" id="PS51257">
    <property type="entry name" value="PROKAR_LIPOPROTEIN"/>
    <property type="match status" value="1"/>
</dbReference>
<dbReference type="Pfam" id="PF00326">
    <property type="entry name" value="Peptidase_S9"/>
    <property type="match status" value="2"/>
</dbReference>
<feature type="domain" description="Peptidase S9 prolyl oligopeptidase catalytic" evidence="9">
    <location>
        <begin position="623"/>
        <end position="746"/>
    </location>
</feature>
<name>A0A226DXW1_FOLCA</name>
<feature type="domain" description="Peptidase S9 prolyl oligopeptidase catalytic" evidence="9">
    <location>
        <begin position="512"/>
        <end position="603"/>
    </location>
</feature>
<dbReference type="InterPro" id="IPR001375">
    <property type="entry name" value="Peptidase_S9_cat"/>
</dbReference>
<dbReference type="OrthoDB" id="248387at2759"/>
<dbReference type="PANTHER" id="PTHR42881:SF2">
    <property type="entry name" value="PROLYL ENDOPEPTIDASE"/>
    <property type="match status" value="1"/>
</dbReference>
<evidence type="ECO:0000256" key="2">
    <source>
        <dbReference type="ARBA" id="ARBA00005228"/>
    </source>
</evidence>
<evidence type="ECO:0000313" key="12">
    <source>
        <dbReference type="Proteomes" id="UP000198287"/>
    </source>
</evidence>
<dbReference type="PRINTS" id="PR00862">
    <property type="entry name" value="PROLIGOPTASE"/>
</dbReference>
<dbReference type="SUPFAM" id="SSF50993">
    <property type="entry name" value="Peptidase/esterase 'gauge' domain"/>
    <property type="match status" value="1"/>
</dbReference>
<dbReference type="EC" id="3.4.21.-" evidence="7"/>
<dbReference type="InterPro" id="IPR023302">
    <property type="entry name" value="Pept_S9A_N"/>
</dbReference>
<evidence type="ECO:0000256" key="3">
    <source>
        <dbReference type="ARBA" id="ARBA00016310"/>
    </source>
</evidence>
<evidence type="ECO:0000256" key="1">
    <source>
        <dbReference type="ARBA" id="ARBA00001070"/>
    </source>
</evidence>
<feature type="chain" id="PRO_5013076096" description="Prolyl endopeptidase" evidence="8">
    <location>
        <begin position="22"/>
        <end position="752"/>
    </location>
</feature>
<evidence type="ECO:0000259" key="9">
    <source>
        <dbReference type="Pfam" id="PF00326"/>
    </source>
</evidence>